<dbReference type="Proteomes" id="UP000245591">
    <property type="component" value="Unassembled WGS sequence"/>
</dbReference>
<dbReference type="Pfam" id="PF12796">
    <property type="entry name" value="Ank_2"/>
    <property type="match status" value="2"/>
</dbReference>
<evidence type="ECO:0000256" key="1">
    <source>
        <dbReference type="ARBA" id="ARBA00022737"/>
    </source>
</evidence>
<evidence type="ECO:0000256" key="2">
    <source>
        <dbReference type="ARBA" id="ARBA00023043"/>
    </source>
</evidence>
<dbReference type="PANTHER" id="PTHR24198:SF165">
    <property type="entry name" value="ANKYRIN REPEAT-CONTAINING PROTEIN-RELATED"/>
    <property type="match status" value="1"/>
</dbReference>
<keyword evidence="1" id="KW-0677">Repeat</keyword>
<reference evidence="3 4" key="1">
    <citation type="journal article" date="2018" name="MBio">
        <title>Comparative Genomics Reveals the Core Gene Toolbox for the Fungus-Insect Symbiosis.</title>
        <authorList>
            <person name="Wang Y."/>
            <person name="Stata M."/>
            <person name="Wang W."/>
            <person name="Stajich J.E."/>
            <person name="White M.M."/>
            <person name="Moncalvo J.M."/>
        </authorList>
    </citation>
    <scope>NUCLEOTIDE SEQUENCE [LARGE SCALE GENOMIC DNA]</scope>
    <source>
        <strain evidence="3 4">AUS-126-30</strain>
    </source>
</reference>
<dbReference type="SUPFAM" id="SSF140860">
    <property type="entry name" value="Pseudo ankyrin repeat-like"/>
    <property type="match status" value="1"/>
</dbReference>
<dbReference type="EMBL" id="MBFU01000021">
    <property type="protein sequence ID" value="PWA03337.1"/>
    <property type="molecule type" value="Genomic_DNA"/>
</dbReference>
<dbReference type="InterPro" id="IPR002110">
    <property type="entry name" value="Ankyrin_rpt"/>
</dbReference>
<dbReference type="SMART" id="SM00248">
    <property type="entry name" value="ANK"/>
    <property type="match status" value="9"/>
</dbReference>
<comment type="caution">
    <text evidence="3">The sequence shown here is derived from an EMBL/GenBank/DDBJ whole genome shotgun (WGS) entry which is preliminary data.</text>
</comment>
<keyword evidence="2" id="KW-0040">ANK repeat</keyword>
<protein>
    <submittedName>
        <fullName evidence="3">Uncharacterized protein</fullName>
    </submittedName>
</protein>
<dbReference type="AlphaFoldDB" id="A0A2U1JE20"/>
<evidence type="ECO:0000313" key="4">
    <source>
        <dbReference type="Proteomes" id="UP000245591"/>
    </source>
</evidence>
<gene>
    <name evidence="3" type="ORF">BB558_000515</name>
</gene>
<dbReference type="Gene3D" id="1.25.40.20">
    <property type="entry name" value="Ankyrin repeat-containing domain"/>
    <property type="match status" value="3"/>
</dbReference>
<dbReference type="SUPFAM" id="SSF48403">
    <property type="entry name" value="Ankyrin repeat"/>
    <property type="match status" value="1"/>
</dbReference>
<sequence length="625" mass="71744">MLQMTKLEIIEDSNIISGCQNLLGRKRKRGNSEKYRISPSVEFNTAYIDGYTINIHENTSFEFFKILLDAHNIEIDSEKLYGIPADLMEGGSNLVKIRKDPIISKIPNRFFYQIFKEKHVQTLKDIFEYQSFDQQTLKFLLELSVRSYSIEMVEFILQHCPFDVVDKRNIIPHLKKSDNLEFIEYILEKLYQVRFDRKKIFEVITPSYESLYKHAELDHIDIIRFFVENGIDPSNRKYLVLETAIRHSSFETAKYFLLQVSINNISENAILAGMKSKNPDFVKLLIDHGANVNVKSGAALYYGCLKGATEYVSSLIQNGADVYIDNSKALQKAVDKNYSDIVELILKNSVRPHEIIKTIFVGVCIRGHYNLVKLFIKYNQVPKNFLGEALYYALFYRNTVIYELLLENGADYNVKSGKMLEMAAQREDKTFMDILLSKKDIQISNNSRSLFIYGCKYGKVDLVEKHINSKSRCFFRNLKGGLLVALENGQERISKMLISEINDLKEVGNKALVFACKNGYFDIVQKLCDSNEVDVNMYEGDAYFNSVSGGFQKISSCLIKAGLNMGYIDMGKIAEACRNGDNERITELVQTKDINISFKNDLCLKLACGRGHLETVRLILRLKNE</sequence>
<name>A0A2U1JE20_SMIAN</name>
<evidence type="ECO:0000313" key="3">
    <source>
        <dbReference type="EMBL" id="PWA03337.1"/>
    </source>
</evidence>
<accession>A0A2U1JE20</accession>
<organism evidence="3 4">
    <name type="scientific">Smittium angustum</name>
    <dbReference type="NCBI Taxonomy" id="133377"/>
    <lineage>
        <taxon>Eukaryota</taxon>
        <taxon>Fungi</taxon>
        <taxon>Fungi incertae sedis</taxon>
        <taxon>Zoopagomycota</taxon>
        <taxon>Kickxellomycotina</taxon>
        <taxon>Harpellomycetes</taxon>
        <taxon>Harpellales</taxon>
        <taxon>Legeriomycetaceae</taxon>
        <taxon>Smittium</taxon>
    </lineage>
</organism>
<dbReference type="PANTHER" id="PTHR24198">
    <property type="entry name" value="ANKYRIN REPEAT AND PROTEIN KINASE DOMAIN-CONTAINING PROTEIN"/>
    <property type="match status" value="1"/>
</dbReference>
<proteinExistence type="predicted"/>
<keyword evidence="4" id="KW-1185">Reference proteome</keyword>
<dbReference type="InterPro" id="IPR036770">
    <property type="entry name" value="Ankyrin_rpt-contain_sf"/>
</dbReference>